<sequence>MLPASLLKEALNSIAGLPIRLRPLVVPSNDGLSRGSGIFGSILYLEDWNTIGRASIPTATGPKKLAAACMLQSFGRKKEKRKQSRRLRFFDCGSGSRRLAERIPQSFGR</sequence>
<accession>A0A6A6UMV3</accession>
<organism evidence="1 2">
    <name type="scientific">Microthyrium microscopicum</name>
    <dbReference type="NCBI Taxonomy" id="703497"/>
    <lineage>
        <taxon>Eukaryota</taxon>
        <taxon>Fungi</taxon>
        <taxon>Dikarya</taxon>
        <taxon>Ascomycota</taxon>
        <taxon>Pezizomycotina</taxon>
        <taxon>Dothideomycetes</taxon>
        <taxon>Dothideomycetes incertae sedis</taxon>
        <taxon>Microthyriales</taxon>
        <taxon>Microthyriaceae</taxon>
        <taxon>Microthyrium</taxon>
    </lineage>
</organism>
<protein>
    <submittedName>
        <fullName evidence="1">Uncharacterized protein</fullName>
    </submittedName>
</protein>
<dbReference type="Proteomes" id="UP000799302">
    <property type="component" value="Unassembled WGS sequence"/>
</dbReference>
<name>A0A6A6UMV3_9PEZI</name>
<evidence type="ECO:0000313" key="1">
    <source>
        <dbReference type="EMBL" id="KAF2672793.1"/>
    </source>
</evidence>
<proteinExistence type="predicted"/>
<dbReference type="AlphaFoldDB" id="A0A6A6UMV3"/>
<dbReference type="EMBL" id="MU004231">
    <property type="protein sequence ID" value="KAF2672793.1"/>
    <property type="molecule type" value="Genomic_DNA"/>
</dbReference>
<keyword evidence="2" id="KW-1185">Reference proteome</keyword>
<evidence type="ECO:0000313" key="2">
    <source>
        <dbReference type="Proteomes" id="UP000799302"/>
    </source>
</evidence>
<reference evidence="1" key="1">
    <citation type="journal article" date="2020" name="Stud. Mycol.">
        <title>101 Dothideomycetes genomes: a test case for predicting lifestyles and emergence of pathogens.</title>
        <authorList>
            <person name="Haridas S."/>
            <person name="Albert R."/>
            <person name="Binder M."/>
            <person name="Bloem J."/>
            <person name="Labutti K."/>
            <person name="Salamov A."/>
            <person name="Andreopoulos B."/>
            <person name="Baker S."/>
            <person name="Barry K."/>
            <person name="Bills G."/>
            <person name="Bluhm B."/>
            <person name="Cannon C."/>
            <person name="Castanera R."/>
            <person name="Culley D."/>
            <person name="Daum C."/>
            <person name="Ezra D."/>
            <person name="Gonzalez J."/>
            <person name="Henrissat B."/>
            <person name="Kuo A."/>
            <person name="Liang C."/>
            <person name="Lipzen A."/>
            <person name="Lutzoni F."/>
            <person name="Magnuson J."/>
            <person name="Mondo S."/>
            <person name="Nolan M."/>
            <person name="Ohm R."/>
            <person name="Pangilinan J."/>
            <person name="Park H.-J."/>
            <person name="Ramirez L."/>
            <person name="Alfaro M."/>
            <person name="Sun H."/>
            <person name="Tritt A."/>
            <person name="Yoshinaga Y."/>
            <person name="Zwiers L.-H."/>
            <person name="Turgeon B."/>
            <person name="Goodwin S."/>
            <person name="Spatafora J."/>
            <person name="Crous P."/>
            <person name="Grigoriev I."/>
        </authorList>
    </citation>
    <scope>NUCLEOTIDE SEQUENCE</scope>
    <source>
        <strain evidence="1">CBS 115976</strain>
    </source>
</reference>
<gene>
    <name evidence="1" type="ORF">BT63DRAFT_136600</name>
</gene>